<dbReference type="AlphaFoldDB" id="A0A5C6C218"/>
<feature type="transmembrane region" description="Helical" evidence="1">
    <location>
        <begin position="114"/>
        <end position="133"/>
    </location>
</feature>
<organism evidence="2 3">
    <name type="scientific">Novipirellula galeiformis</name>
    <dbReference type="NCBI Taxonomy" id="2528004"/>
    <lineage>
        <taxon>Bacteria</taxon>
        <taxon>Pseudomonadati</taxon>
        <taxon>Planctomycetota</taxon>
        <taxon>Planctomycetia</taxon>
        <taxon>Pirellulales</taxon>
        <taxon>Pirellulaceae</taxon>
        <taxon>Novipirellula</taxon>
    </lineage>
</organism>
<dbReference type="EMBL" id="SJPT01000013">
    <property type="protein sequence ID" value="TWU17274.1"/>
    <property type="molecule type" value="Genomic_DNA"/>
</dbReference>
<evidence type="ECO:0008006" key="4">
    <source>
        <dbReference type="Google" id="ProtNLM"/>
    </source>
</evidence>
<evidence type="ECO:0000313" key="3">
    <source>
        <dbReference type="Proteomes" id="UP000316304"/>
    </source>
</evidence>
<reference evidence="2 3" key="1">
    <citation type="submission" date="2019-02" db="EMBL/GenBank/DDBJ databases">
        <title>Deep-cultivation of Planctomycetes and their phenomic and genomic characterization uncovers novel biology.</title>
        <authorList>
            <person name="Wiegand S."/>
            <person name="Jogler M."/>
            <person name="Boedeker C."/>
            <person name="Pinto D."/>
            <person name="Vollmers J."/>
            <person name="Rivas-Marin E."/>
            <person name="Kohn T."/>
            <person name="Peeters S.H."/>
            <person name="Heuer A."/>
            <person name="Rast P."/>
            <person name="Oberbeckmann S."/>
            <person name="Bunk B."/>
            <person name="Jeske O."/>
            <person name="Meyerdierks A."/>
            <person name="Storesund J.E."/>
            <person name="Kallscheuer N."/>
            <person name="Luecker S."/>
            <person name="Lage O.M."/>
            <person name="Pohl T."/>
            <person name="Merkel B.J."/>
            <person name="Hornburger P."/>
            <person name="Mueller R.-W."/>
            <person name="Bruemmer F."/>
            <person name="Labrenz M."/>
            <person name="Spormann A.M."/>
            <person name="Op Den Camp H."/>
            <person name="Overmann J."/>
            <person name="Amann R."/>
            <person name="Jetten M.S.M."/>
            <person name="Mascher T."/>
            <person name="Medema M.H."/>
            <person name="Devos D.P."/>
            <person name="Kaster A.-K."/>
            <person name="Ovreas L."/>
            <person name="Rohde M."/>
            <person name="Galperin M.Y."/>
            <person name="Jogler C."/>
        </authorList>
    </citation>
    <scope>NUCLEOTIDE SEQUENCE [LARGE SCALE GENOMIC DNA]</scope>
    <source>
        <strain evidence="2 3">Pla52o</strain>
    </source>
</reference>
<evidence type="ECO:0000313" key="2">
    <source>
        <dbReference type="EMBL" id="TWU17274.1"/>
    </source>
</evidence>
<accession>A0A5C6C218</accession>
<keyword evidence="3" id="KW-1185">Reference proteome</keyword>
<dbReference type="RefSeq" id="WP_146597209.1">
    <property type="nucleotide sequence ID" value="NZ_SJPT01000013.1"/>
</dbReference>
<comment type="caution">
    <text evidence="2">The sequence shown here is derived from an EMBL/GenBank/DDBJ whole genome shotgun (WGS) entry which is preliminary data.</text>
</comment>
<proteinExistence type="predicted"/>
<keyword evidence="1" id="KW-1133">Transmembrane helix</keyword>
<sequence length="135" mass="14765">MADKLTDEQIDTIRLELQAGRKLNAVKLYKQWTGSSLVAAKNYVEGLPAGTATVSWDKDLDGKQIDEILDAIQAGSKLKAVKLYKEATGVRLKESKKFIERLTHELGIEPRKGCAATILLFVIAGIATLPLLLDS</sequence>
<dbReference type="Proteomes" id="UP000316304">
    <property type="component" value="Unassembled WGS sequence"/>
</dbReference>
<gene>
    <name evidence="2" type="ORF">Pla52o_52800</name>
</gene>
<keyword evidence="1" id="KW-0812">Transmembrane</keyword>
<dbReference type="InterPro" id="IPR014719">
    <property type="entry name" value="Ribosomal_bL12_C/ClpS-like"/>
</dbReference>
<protein>
    <recommendedName>
        <fullName evidence="4">50S ribosomal protein L7/L12</fullName>
    </recommendedName>
</protein>
<keyword evidence="1" id="KW-0472">Membrane</keyword>
<evidence type="ECO:0000256" key="1">
    <source>
        <dbReference type="SAM" id="Phobius"/>
    </source>
</evidence>
<dbReference type="OrthoDB" id="214992at2"/>
<name>A0A5C6C218_9BACT</name>
<dbReference type="Gene3D" id="3.30.1390.10">
    <property type="match status" value="2"/>
</dbReference>